<dbReference type="PROSITE" id="PS51123">
    <property type="entry name" value="OMPA_2"/>
    <property type="match status" value="1"/>
</dbReference>
<dbReference type="PANTHER" id="PTHR30329:SF21">
    <property type="entry name" value="LIPOPROTEIN YIAD-RELATED"/>
    <property type="match status" value="1"/>
</dbReference>
<organism evidence="5">
    <name type="scientific">marine sediment metagenome</name>
    <dbReference type="NCBI Taxonomy" id="412755"/>
    <lineage>
        <taxon>unclassified sequences</taxon>
        <taxon>metagenomes</taxon>
        <taxon>ecological metagenomes</taxon>
    </lineage>
</organism>
<feature type="domain" description="OmpA-like" evidence="4">
    <location>
        <begin position="1"/>
        <end position="109"/>
    </location>
</feature>
<comment type="subcellular location">
    <subcellularLocation>
        <location evidence="1">Cell outer membrane</location>
    </subcellularLocation>
</comment>
<dbReference type="GO" id="GO:0009279">
    <property type="term" value="C:cell outer membrane"/>
    <property type="evidence" value="ECO:0007669"/>
    <property type="project" value="UniProtKB-SubCell"/>
</dbReference>
<proteinExistence type="predicted"/>
<dbReference type="InterPro" id="IPR036737">
    <property type="entry name" value="OmpA-like_sf"/>
</dbReference>
<keyword evidence="3" id="KW-0998">Cell outer membrane</keyword>
<dbReference type="Gene3D" id="3.30.1330.60">
    <property type="entry name" value="OmpA-like domain"/>
    <property type="match status" value="1"/>
</dbReference>
<dbReference type="PANTHER" id="PTHR30329">
    <property type="entry name" value="STATOR ELEMENT OF FLAGELLAR MOTOR COMPLEX"/>
    <property type="match status" value="1"/>
</dbReference>
<dbReference type="CDD" id="cd07185">
    <property type="entry name" value="OmpA_C-like"/>
    <property type="match status" value="1"/>
</dbReference>
<dbReference type="InterPro" id="IPR006664">
    <property type="entry name" value="OMP_bac"/>
</dbReference>
<dbReference type="InterPro" id="IPR050330">
    <property type="entry name" value="Bact_OuterMem_StrucFunc"/>
</dbReference>
<reference evidence="5" key="1">
    <citation type="journal article" date="2014" name="Front. Microbiol.">
        <title>High frequency of phylogenetically diverse reductive dehalogenase-homologous genes in deep subseafloor sedimentary metagenomes.</title>
        <authorList>
            <person name="Kawai M."/>
            <person name="Futagami T."/>
            <person name="Toyoda A."/>
            <person name="Takaki Y."/>
            <person name="Nishi S."/>
            <person name="Hori S."/>
            <person name="Arai W."/>
            <person name="Tsubouchi T."/>
            <person name="Morono Y."/>
            <person name="Uchiyama I."/>
            <person name="Ito T."/>
            <person name="Fujiyama A."/>
            <person name="Inagaki F."/>
            <person name="Takami H."/>
        </authorList>
    </citation>
    <scope>NUCLEOTIDE SEQUENCE</scope>
    <source>
        <strain evidence="5">Expedition CK06-06</strain>
    </source>
</reference>
<keyword evidence="2" id="KW-0472">Membrane</keyword>
<dbReference type="Pfam" id="PF00691">
    <property type="entry name" value="OmpA"/>
    <property type="match status" value="1"/>
</dbReference>
<gene>
    <name evidence="5" type="ORF">S12H4_32764</name>
</gene>
<dbReference type="InterPro" id="IPR006665">
    <property type="entry name" value="OmpA-like"/>
</dbReference>
<dbReference type="PRINTS" id="PR01023">
    <property type="entry name" value="NAFLGMOTY"/>
</dbReference>
<feature type="non-terminal residue" evidence="5">
    <location>
        <position position="1"/>
    </location>
</feature>
<dbReference type="SUPFAM" id="SSF103088">
    <property type="entry name" value="OmpA-like"/>
    <property type="match status" value="1"/>
</dbReference>
<evidence type="ECO:0000256" key="1">
    <source>
        <dbReference type="ARBA" id="ARBA00004442"/>
    </source>
</evidence>
<evidence type="ECO:0000259" key="4">
    <source>
        <dbReference type="PROSITE" id="PS51123"/>
    </source>
</evidence>
<comment type="caution">
    <text evidence="5">The sequence shown here is derived from an EMBL/GenBank/DDBJ whole genome shotgun (WGS) entry which is preliminary data.</text>
</comment>
<evidence type="ECO:0000256" key="2">
    <source>
        <dbReference type="ARBA" id="ARBA00023136"/>
    </source>
</evidence>
<dbReference type="PRINTS" id="PR01021">
    <property type="entry name" value="OMPADOMAIN"/>
</dbReference>
<accession>X1SJ56</accession>
<dbReference type="AlphaFoldDB" id="X1SJ56"/>
<evidence type="ECO:0000313" key="5">
    <source>
        <dbReference type="EMBL" id="GAI92973.1"/>
    </source>
</evidence>
<dbReference type="EMBL" id="BARW01019234">
    <property type="protein sequence ID" value="GAI92973.1"/>
    <property type="molecule type" value="Genomic_DNA"/>
</dbReference>
<sequence>LRGIYFDTGKATIRHESYPVLDDALRVLQANPNVIVEIAGHTDSVGSDTYNMRLSDARANSVRTYLISRGIPPNRLIARGYGESMPIAGNTTRNGRQMNRRIEFRVLSD</sequence>
<protein>
    <recommendedName>
        <fullName evidence="4">OmpA-like domain-containing protein</fullName>
    </recommendedName>
</protein>
<name>X1SJ56_9ZZZZ</name>
<evidence type="ECO:0000256" key="3">
    <source>
        <dbReference type="ARBA" id="ARBA00023237"/>
    </source>
</evidence>